<evidence type="ECO:0000256" key="1">
    <source>
        <dbReference type="ARBA" id="ARBA00009981"/>
    </source>
</evidence>
<evidence type="ECO:0000313" key="3">
    <source>
        <dbReference type="Proteomes" id="UP000178117"/>
    </source>
</evidence>
<comment type="similarity">
    <text evidence="1">Belongs to the phD/YefM antitoxin family.</text>
</comment>
<comment type="caution">
    <text evidence="2">The sequence shown here is derived from an EMBL/GenBank/DDBJ whole genome shotgun (WGS) entry which is preliminary data.</text>
</comment>
<protein>
    <recommendedName>
        <fullName evidence="4">Antitoxin</fullName>
    </recommendedName>
</protein>
<gene>
    <name evidence="2" type="ORF">A3C88_01420</name>
</gene>
<accession>A0A1F8FZG1</accession>
<dbReference type="AlphaFoldDB" id="A0A1F8FZG1"/>
<dbReference type="InterPro" id="IPR036165">
    <property type="entry name" value="YefM-like_sf"/>
</dbReference>
<proteinExistence type="inferred from homology"/>
<evidence type="ECO:0000313" key="2">
    <source>
        <dbReference type="EMBL" id="OGN17669.1"/>
    </source>
</evidence>
<dbReference type="SUPFAM" id="SSF143120">
    <property type="entry name" value="YefM-like"/>
    <property type="match status" value="1"/>
</dbReference>
<name>A0A1F8FZG1_9BACT</name>
<sequence>MDIGELKSMLKKSATVVILDNGEPSFVVVNYDTYKELVGGVAQEVKITNGSEPSARLRQGSGEVKEVELLERINKDILALKAQIEEEEKTLGTVE</sequence>
<organism evidence="2 3">
    <name type="scientific">Candidatus Yanofskybacteria bacterium RIFCSPHIGHO2_02_FULL_50_12</name>
    <dbReference type="NCBI Taxonomy" id="1802685"/>
    <lineage>
        <taxon>Bacteria</taxon>
        <taxon>Candidatus Yanofskyibacteriota</taxon>
    </lineage>
</organism>
<dbReference type="EMBL" id="MGJZ01000006">
    <property type="protein sequence ID" value="OGN17669.1"/>
    <property type="molecule type" value="Genomic_DNA"/>
</dbReference>
<dbReference type="Proteomes" id="UP000178117">
    <property type="component" value="Unassembled WGS sequence"/>
</dbReference>
<dbReference type="STRING" id="1802685.A3C88_01420"/>
<evidence type="ECO:0008006" key="4">
    <source>
        <dbReference type="Google" id="ProtNLM"/>
    </source>
</evidence>
<reference evidence="2 3" key="1">
    <citation type="journal article" date="2016" name="Nat. Commun.">
        <title>Thousands of microbial genomes shed light on interconnected biogeochemical processes in an aquifer system.</title>
        <authorList>
            <person name="Anantharaman K."/>
            <person name="Brown C.T."/>
            <person name="Hug L.A."/>
            <person name="Sharon I."/>
            <person name="Castelle C.J."/>
            <person name="Probst A.J."/>
            <person name="Thomas B.C."/>
            <person name="Singh A."/>
            <person name="Wilkins M.J."/>
            <person name="Karaoz U."/>
            <person name="Brodie E.L."/>
            <person name="Williams K.H."/>
            <person name="Hubbard S.S."/>
            <person name="Banfield J.F."/>
        </authorList>
    </citation>
    <scope>NUCLEOTIDE SEQUENCE [LARGE SCALE GENOMIC DNA]</scope>
</reference>